<dbReference type="SUPFAM" id="SSF56281">
    <property type="entry name" value="Metallo-hydrolase/oxidoreductase"/>
    <property type="match status" value="1"/>
</dbReference>
<dbReference type="PIRSF" id="PIRSF038896">
    <property type="entry name" value="NAPE-PLD"/>
    <property type="match status" value="1"/>
</dbReference>
<name>A0A559JIK3_9BACL</name>
<evidence type="ECO:0000256" key="1">
    <source>
        <dbReference type="ARBA" id="ARBA00034221"/>
    </source>
</evidence>
<comment type="catalytic activity">
    <reaction evidence="3">
        <text>3',5'-cyclic UMP + H2O = UMP + H(+)</text>
        <dbReference type="Rhea" id="RHEA:70575"/>
        <dbReference type="ChEBI" id="CHEBI:15377"/>
        <dbReference type="ChEBI" id="CHEBI:15378"/>
        <dbReference type="ChEBI" id="CHEBI:57865"/>
        <dbReference type="ChEBI" id="CHEBI:184387"/>
    </reaction>
    <physiologicalReaction direction="left-to-right" evidence="3">
        <dbReference type="Rhea" id="RHEA:70576"/>
    </physiologicalReaction>
</comment>
<sequence length="365" mass="40803">MWIALSVVIVIAAVLLIISYYPPLGGKASKQSKLRIGESPNRLKRTFVNQIPTDMSMSMGMMIKSLIEFAKGNPRGKPDAPIPVSAITADQLGSAEDQASVTWFGHSAVLLGLDGKTLFLDPMLGPTPSPFPIFGGRRYSQRLPLEIDKLPPIDAVVLSHDHYDHLDYDTIKQLKHKVRRFIVPLGVAAHLERWGVEPAIITEHDWWDELVFEGIKLTCAPARHFSGRNIGTRNSTLWCSWVISGKQANIYFSGDSGYGPHFKEIGDKFGPFDLTLMECGQYDERWAAIHMMPEQTVQAHIDVRGKTMIPIHWGAFTLALHDWTDPVERAVKAAEKLHAMLATPRIGETVRIGEPKLPTIAWWRS</sequence>
<organism evidence="5 6">
    <name type="scientific">Cohnella terricola</name>
    <dbReference type="NCBI Taxonomy" id="1289167"/>
    <lineage>
        <taxon>Bacteria</taxon>
        <taxon>Bacillati</taxon>
        <taxon>Bacillota</taxon>
        <taxon>Bacilli</taxon>
        <taxon>Bacillales</taxon>
        <taxon>Paenibacillaceae</taxon>
        <taxon>Cohnella</taxon>
    </lineage>
</organism>
<evidence type="ECO:0000256" key="3">
    <source>
        <dbReference type="ARBA" id="ARBA00048505"/>
    </source>
</evidence>
<proteinExistence type="predicted"/>
<dbReference type="EMBL" id="VNJJ01000006">
    <property type="protein sequence ID" value="TVX99705.1"/>
    <property type="molecule type" value="Genomic_DNA"/>
</dbReference>
<dbReference type="OrthoDB" id="9805728at2"/>
<reference evidence="5 6" key="1">
    <citation type="submission" date="2019-07" db="EMBL/GenBank/DDBJ databases">
        <authorList>
            <person name="Kim J."/>
        </authorList>
    </citation>
    <scope>NUCLEOTIDE SEQUENCE [LARGE SCALE GENOMIC DNA]</scope>
    <source>
        <strain evidence="5 6">G13</strain>
    </source>
</reference>
<evidence type="ECO:0000259" key="4">
    <source>
        <dbReference type="Pfam" id="PF12706"/>
    </source>
</evidence>
<dbReference type="PANTHER" id="PTHR15032:SF4">
    <property type="entry name" value="N-ACYL-PHOSPHATIDYLETHANOLAMINE-HYDROLYZING PHOSPHOLIPASE D"/>
    <property type="match status" value="1"/>
</dbReference>
<dbReference type="GO" id="GO:0005737">
    <property type="term" value="C:cytoplasm"/>
    <property type="evidence" value="ECO:0007669"/>
    <property type="project" value="TreeGrafter"/>
</dbReference>
<keyword evidence="6" id="KW-1185">Reference proteome</keyword>
<dbReference type="GO" id="GO:0070290">
    <property type="term" value="F:N-acylphosphatidylethanolamine-specific phospholipase D activity"/>
    <property type="evidence" value="ECO:0007669"/>
    <property type="project" value="InterPro"/>
</dbReference>
<dbReference type="GO" id="GO:0008270">
    <property type="term" value="F:zinc ion binding"/>
    <property type="evidence" value="ECO:0007669"/>
    <property type="project" value="InterPro"/>
</dbReference>
<comment type="caution">
    <text evidence="5">The sequence shown here is derived from an EMBL/GenBank/DDBJ whole genome shotgun (WGS) entry which is preliminary data.</text>
</comment>
<evidence type="ECO:0000313" key="6">
    <source>
        <dbReference type="Proteomes" id="UP000316330"/>
    </source>
</evidence>
<comment type="catalytic activity">
    <reaction evidence="1">
        <text>3',5'-cyclic CMP + H2O = CMP + H(+)</text>
        <dbReference type="Rhea" id="RHEA:72675"/>
        <dbReference type="ChEBI" id="CHEBI:15377"/>
        <dbReference type="ChEBI" id="CHEBI:15378"/>
        <dbReference type="ChEBI" id="CHEBI:58003"/>
        <dbReference type="ChEBI" id="CHEBI:60377"/>
    </reaction>
    <physiologicalReaction direction="left-to-right" evidence="1">
        <dbReference type="Rhea" id="RHEA:72676"/>
    </physiologicalReaction>
</comment>
<protein>
    <recommendedName>
        <fullName evidence="4">Metallo-beta-lactamase domain-containing protein</fullName>
    </recommendedName>
</protein>
<gene>
    <name evidence="5" type="ORF">FPZ45_12155</name>
</gene>
<evidence type="ECO:0000313" key="5">
    <source>
        <dbReference type="EMBL" id="TVX99705.1"/>
    </source>
</evidence>
<dbReference type="PANTHER" id="PTHR15032">
    <property type="entry name" value="N-ACYL-PHOSPHATIDYLETHANOLAMINE-HYDROLYZING PHOSPHOLIPASE D"/>
    <property type="match status" value="1"/>
</dbReference>
<dbReference type="AlphaFoldDB" id="A0A559JIK3"/>
<feature type="domain" description="Metallo-beta-lactamase" evidence="4">
    <location>
        <begin position="120"/>
        <end position="313"/>
    </location>
</feature>
<dbReference type="InterPro" id="IPR001279">
    <property type="entry name" value="Metallo-B-lactamas"/>
</dbReference>
<dbReference type="Gene3D" id="3.60.15.10">
    <property type="entry name" value="Ribonuclease Z/Hydroxyacylglutathione hydrolase-like"/>
    <property type="match status" value="1"/>
</dbReference>
<dbReference type="InterPro" id="IPR036866">
    <property type="entry name" value="RibonucZ/Hydroxyglut_hydro"/>
</dbReference>
<dbReference type="Proteomes" id="UP000316330">
    <property type="component" value="Unassembled WGS sequence"/>
</dbReference>
<accession>A0A559JIK3</accession>
<dbReference type="Pfam" id="PF12706">
    <property type="entry name" value="Lactamase_B_2"/>
    <property type="match status" value="1"/>
</dbReference>
<dbReference type="RefSeq" id="WP_144701767.1">
    <property type="nucleotide sequence ID" value="NZ_VNJJ01000006.1"/>
</dbReference>
<comment type="function">
    <text evidence="2">Counteracts the endogenous Pycsar antiviral defense system. Phosphodiesterase that enables metal-dependent hydrolysis of host cyclic nucleotide Pycsar defense signals such as cCMP and cUMP.</text>
</comment>
<evidence type="ECO:0000256" key="2">
    <source>
        <dbReference type="ARBA" id="ARBA00034301"/>
    </source>
</evidence>
<dbReference type="InterPro" id="IPR024884">
    <property type="entry name" value="NAPE-PLD"/>
</dbReference>